<gene>
    <name evidence="6" type="ORF">M529_02945</name>
    <name evidence="5" type="ORF">M529_14580</name>
</gene>
<accession>T0KAP3</accession>
<dbReference type="GO" id="GO:0003677">
    <property type="term" value="F:DNA binding"/>
    <property type="evidence" value="ECO:0007669"/>
    <property type="project" value="UniProtKB-KW"/>
</dbReference>
<evidence type="ECO:0000256" key="2">
    <source>
        <dbReference type="ARBA" id="ARBA00023125"/>
    </source>
</evidence>
<feature type="domain" description="GntR C-terminal" evidence="4">
    <location>
        <begin position="1"/>
        <end position="112"/>
    </location>
</feature>
<evidence type="ECO:0000313" key="6">
    <source>
        <dbReference type="EMBL" id="EQB33714.1"/>
    </source>
</evidence>
<dbReference type="EMBL" id="AUWY01000101">
    <property type="protein sequence ID" value="EQB31371.1"/>
    <property type="molecule type" value="Genomic_DNA"/>
</dbReference>
<dbReference type="SMART" id="SM00895">
    <property type="entry name" value="FCD"/>
    <property type="match status" value="1"/>
</dbReference>
<proteinExistence type="predicted"/>
<keyword evidence="7" id="KW-1185">Reference proteome</keyword>
<organism evidence="6 7">
    <name type="scientific">Sphingobium ummariense RL-3</name>
    <dbReference type="NCBI Taxonomy" id="1346791"/>
    <lineage>
        <taxon>Bacteria</taxon>
        <taxon>Pseudomonadati</taxon>
        <taxon>Pseudomonadota</taxon>
        <taxon>Alphaproteobacteria</taxon>
        <taxon>Sphingomonadales</taxon>
        <taxon>Sphingomonadaceae</taxon>
        <taxon>Sphingobium</taxon>
    </lineage>
</organism>
<reference evidence="6 7" key="1">
    <citation type="journal article" date="2013" name="Genome Announc.">
        <title>Draft Genome Sequence of Sphingobium ummariense Strain RL-3, a Hexachlorocyclohexane-Degrading Bacterium.</title>
        <authorList>
            <person name="Kohli P."/>
            <person name="Dua A."/>
            <person name="Sangwan N."/>
            <person name="Oldach P."/>
            <person name="Khurana J.P."/>
            <person name="Lal R."/>
        </authorList>
    </citation>
    <scope>NUCLEOTIDE SEQUENCE [LARGE SCALE GENOMIC DNA]</scope>
    <source>
        <strain evidence="6 7">RL-3</strain>
    </source>
</reference>
<dbReference type="AlphaFoldDB" id="T0KAP3"/>
<keyword evidence="1" id="KW-0805">Transcription regulation</keyword>
<dbReference type="Pfam" id="PF07729">
    <property type="entry name" value="FCD"/>
    <property type="match status" value="1"/>
</dbReference>
<dbReference type="InterPro" id="IPR011711">
    <property type="entry name" value="GntR_C"/>
</dbReference>
<comment type="caution">
    <text evidence="6">The sequence shown here is derived from an EMBL/GenBank/DDBJ whole genome shotgun (WGS) entry which is preliminary data.</text>
</comment>
<evidence type="ECO:0000256" key="3">
    <source>
        <dbReference type="ARBA" id="ARBA00023163"/>
    </source>
</evidence>
<dbReference type="eggNOG" id="COG2186">
    <property type="taxonomic scope" value="Bacteria"/>
</dbReference>
<evidence type="ECO:0000313" key="7">
    <source>
        <dbReference type="Proteomes" id="UP000015523"/>
    </source>
</evidence>
<dbReference type="EMBL" id="AUWY01000026">
    <property type="protein sequence ID" value="EQB33714.1"/>
    <property type="molecule type" value="Genomic_DNA"/>
</dbReference>
<evidence type="ECO:0000259" key="4">
    <source>
        <dbReference type="SMART" id="SM00895"/>
    </source>
</evidence>
<dbReference type="PANTHER" id="PTHR43537">
    <property type="entry name" value="TRANSCRIPTIONAL REGULATOR, GNTR FAMILY"/>
    <property type="match status" value="1"/>
</dbReference>
<evidence type="ECO:0000313" key="5">
    <source>
        <dbReference type="EMBL" id="EQB31371.1"/>
    </source>
</evidence>
<dbReference type="PANTHER" id="PTHR43537:SF5">
    <property type="entry name" value="UXU OPERON TRANSCRIPTIONAL REGULATOR"/>
    <property type="match status" value="1"/>
</dbReference>
<name>T0KAP3_9SPHN</name>
<evidence type="ECO:0000256" key="1">
    <source>
        <dbReference type="ARBA" id="ARBA00023015"/>
    </source>
</evidence>
<keyword evidence="2" id="KW-0238">DNA-binding</keyword>
<dbReference type="STRING" id="1346791.M529_02945"/>
<protein>
    <recommendedName>
        <fullName evidence="4">GntR C-terminal domain-containing protein</fullName>
    </recommendedName>
</protein>
<dbReference type="SUPFAM" id="SSF48008">
    <property type="entry name" value="GntR ligand-binding domain-like"/>
    <property type="match status" value="1"/>
</dbReference>
<keyword evidence="3" id="KW-0804">Transcription</keyword>
<dbReference type="PATRIC" id="fig|1346791.3.peg.2804"/>
<dbReference type="Gene3D" id="1.20.120.530">
    <property type="entry name" value="GntR ligand-binding domain-like"/>
    <property type="match status" value="1"/>
</dbReference>
<dbReference type="Proteomes" id="UP000015523">
    <property type="component" value="Unassembled WGS sequence"/>
</dbReference>
<dbReference type="InterPro" id="IPR008920">
    <property type="entry name" value="TF_FadR/GntR_C"/>
</dbReference>
<sequence length="129" mass="14265">MAATQITDGKVRELEQLIEEIARENTAPSGTERADREFHIALARATRNAALIEIVERLWMLRSTSPEASLLHEKARSANIKPVVDEHMAVLTALRARDPAAARAAMRNHLSAVLDSLLFATEERAVEVT</sequence>